<dbReference type="SUPFAM" id="SSF51344">
    <property type="entry name" value="Epsilon subunit of F1F0-ATP synthase N-terminal domain"/>
    <property type="match status" value="1"/>
</dbReference>
<feature type="domain" description="ATP synthase F1 complex delta/epsilon subunit N-terminal" evidence="11">
    <location>
        <begin position="1"/>
        <end position="79"/>
    </location>
</feature>
<keyword evidence="9" id="KW-0375">Hydrogen ion transport</keyword>
<evidence type="ECO:0000256" key="8">
    <source>
        <dbReference type="ARBA" id="ARBA00023310"/>
    </source>
</evidence>
<evidence type="ECO:0000256" key="5">
    <source>
        <dbReference type="ARBA" id="ARBA00023065"/>
    </source>
</evidence>
<dbReference type="RefSeq" id="WP_185691021.1">
    <property type="nucleotide sequence ID" value="NZ_JACHVA010000009.1"/>
</dbReference>
<dbReference type="GO" id="GO:0046933">
    <property type="term" value="F:proton-transporting ATP synthase activity, rotational mechanism"/>
    <property type="evidence" value="ECO:0007669"/>
    <property type="project" value="UniProtKB-UniRule"/>
</dbReference>
<comment type="caution">
    <text evidence="12">The sequence shown here is derived from an EMBL/GenBank/DDBJ whole genome shotgun (WGS) entry which is preliminary data.</text>
</comment>
<evidence type="ECO:0000313" key="13">
    <source>
        <dbReference type="Proteomes" id="UP000525652"/>
    </source>
</evidence>
<comment type="function">
    <text evidence="1 9">Produces ATP from ADP in the presence of a proton gradient across the membrane.</text>
</comment>
<dbReference type="CDD" id="cd12152">
    <property type="entry name" value="F1-ATPase_delta"/>
    <property type="match status" value="1"/>
</dbReference>
<evidence type="ECO:0000313" key="12">
    <source>
        <dbReference type="EMBL" id="MBC2600266.1"/>
    </source>
</evidence>
<keyword evidence="4 9" id="KW-0813">Transport</keyword>
<keyword evidence="13" id="KW-1185">Reference proteome</keyword>
<accession>A0A7X1AUI7</accession>
<comment type="subcellular location">
    <subcellularLocation>
        <location evidence="9">Cell membrane</location>
        <topology evidence="9">Peripheral membrane protein</topology>
    </subcellularLocation>
    <subcellularLocation>
        <location evidence="2">Endomembrane system</location>
        <topology evidence="2">Peripheral membrane protein</topology>
    </subcellularLocation>
</comment>
<dbReference type="NCBIfam" id="TIGR01216">
    <property type="entry name" value="ATP_synt_epsi"/>
    <property type="match status" value="1"/>
</dbReference>
<dbReference type="GO" id="GO:0005524">
    <property type="term" value="F:ATP binding"/>
    <property type="evidence" value="ECO:0007669"/>
    <property type="project" value="UniProtKB-UniRule"/>
</dbReference>
<dbReference type="InterPro" id="IPR036771">
    <property type="entry name" value="ATPsynth_dsu/esu_N"/>
</dbReference>
<evidence type="ECO:0000259" key="11">
    <source>
        <dbReference type="Pfam" id="PF02823"/>
    </source>
</evidence>
<dbReference type="InterPro" id="IPR001469">
    <property type="entry name" value="ATP_synth_F1_dsu/esu"/>
</dbReference>
<evidence type="ECO:0000256" key="9">
    <source>
        <dbReference type="HAMAP-Rule" id="MF_00530"/>
    </source>
</evidence>
<keyword evidence="7 9" id="KW-0139">CF(1)</keyword>
<proteinExistence type="inferred from homology"/>
<evidence type="ECO:0000256" key="4">
    <source>
        <dbReference type="ARBA" id="ARBA00022448"/>
    </source>
</evidence>
<dbReference type="GO" id="GO:0045259">
    <property type="term" value="C:proton-transporting ATP synthase complex"/>
    <property type="evidence" value="ECO:0007669"/>
    <property type="project" value="UniProtKB-KW"/>
</dbReference>
<comment type="subunit">
    <text evidence="9 10">F-type ATPases have 2 components, CF(1) - the catalytic core - and CF(0) - the membrane proton channel. CF(1) has five subunits: alpha(3), beta(3), gamma(1), delta(1), epsilon(1). CF(0) has three main subunits: a, b and c.</text>
</comment>
<evidence type="ECO:0000256" key="2">
    <source>
        <dbReference type="ARBA" id="ARBA00004184"/>
    </source>
</evidence>
<dbReference type="InterPro" id="IPR020546">
    <property type="entry name" value="ATP_synth_F1_dsu/esu_N"/>
</dbReference>
<gene>
    <name evidence="9 12" type="primary">atpC</name>
    <name evidence="12" type="ORF">H5P30_00560</name>
</gene>
<evidence type="ECO:0000256" key="6">
    <source>
        <dbReference type="ARBA" id="ARBA00023136"/>
    </source>
</evidence>
<dbReference type="PANTHER" id="PTHR13822">
    <property type="entry name" value="ATP SYNTHASE DELTA/EPSILON CHAIN"/>
    <property type="match status" value="1"/>
</dbReference>
<reference evidence="12 13" key="1">
    <citation type="submission" date="2020-07" db="EMBL/GenBank/DDBJ databases">
        <authorList>
            <person name="Feng X."/>
        </authorList>
    </citation>
    <scope>NUCLEOTIDE SEQUENCE [LARGE SCALE GENOMIC DNA]</scope>
    <source>
        <strain evidence="12 13">JCM14086</strain>
    </source>
</reference>
<keyword evidence="6 9" id="KW-0472">Membrane</keyword>
<dbReference type="GO" id="GO:0005886">
    <property type="term" value="C:plasma membrane"/>
    <property type="evidence" value="ECO:0007669"/>
    <property type="project" value="UniProtKB-SubCell"/>
</dbReference>
<keyword evidence="5 9" id="KW-0406">Ion transport</keyword>
<dbReference type="Pfam" id="PF02823">
    <property type="entry name" value="ATP-synt_DE_N"/>
    <property type="match status" value="1"/>
</dbReference>
<evidence type="ECO:0000256" key="10">
    <source>
        <dbReference type="RuleBase" id="RU003656"/>
    </source>
</evidence>
<dbReference type="AlphaFoldDB" id="A0A7X1AUI7"/>
<keyword evidence="9" id="KW-1003">Cell membrane</keyword>
<organism evidence="12 13">
    <name type="scientific">Puniceicoccus vermicola</name>
    <dbReference type="NCBI Taxonomy" id="388746"/>
    <lineage>
        <taxon>Bacteria</taxon>
        <taxon>Pseudomonadati</taxon>
        <taxon>Verrucomicrobiota</taxon>
        <taxon>Opitutia</taxon>
        <taxon>Puniceicoccales</taxon>
        <taxon>Puniceicoccaceae</taxon>
        <taxon>Puniceicoccus</taxon>
    </lineage>
</organism>
<dbReference type="GO" id="GO:0012505">
    <property type="term" value="C:endomembrane system"/>
    <property type="evidence" value="ECO:0007669"/>
    <property type="project" value="UniProtKB-SubCell"/>
</dbReference>
<dbReference type="NCBIfam" id="NF009977">
    <property type="entry name" value="PRK13442.1"/>
    <property type="match status" value="1"/>
</dbReference>
<dbReference type="Gene3D" id="2.60.15.10">
    <property type="entry name" value="F0F1 ATP synthase delta/epsilon subunit, N-terminal"/>
    <property type="match status" value="1"/>
</dbReference>
<dbReference type="PANTHER" id="PTHR13822:SF10">
    <property type="entry name" value="ATP SYNTHASE EPSILON CHAIN, CHLOROPLASTIC"/>
    <property type="match status" value="1"/>
</dbReference>
<dbReference type="HAMAP" id="MF_00530">
    <property type="entry name" value="ATP_synth_epsil_bac"/>
    <property type="match status" value="1"/>
</dbReference>
<evidence type="ECO:0000256" key="7">
    <source>
        <dbReference type="ARBA" id="ARBA00023196"/>
    </source>
</evidence>
<keyword evidence="8 9" id="KW-0066">ATP synthesis</keyword>
<dbReference type="EMBL" id="JACHVA010000009">
    <property type="protein sequence ID" value="MBC2600266.1"/>
    <property type="molecule type" value="Genomic_DNA"/>
</dbReference>
<comment type="similarity">
    <text evidence="3 9 10">Belongs to the ATPase epsilon chain family.</text>
</comment>
<sequence length="137" mass="15112">MKLTIITPERTAFDGEADSVVLNTVEGEIGILPGHLPLVTLLRAGDVQVEHQGQKQFLAVDKGFAEVSEDKIRVLTEAAIDVEEIDLEAVSKAEERARRYLAEAEGKPDLDPHELDQIQGSLRFAVAQRLAKGRRSR</sequence>
<evidence type="ECO:0000256" key="1">
    <source>
        <dbReference type="ARBA" id="ARBA00003543"/>
    </source>
</evidence>
<dbReference type="Proteomes" id="UP000525652">
    <property type="component" value="Unassembled WGS sequence"/>
</dbReference>
<evidence type="ECO:0000256" key="3">
    <source>
        <dbReference type="ARBA" id="ARBA00005712"/>
    </source>
</evidence>
<protein>
    <recommendedName>
        <fullName evidence="9">ATP synthase epsilon chain</fullName>
    </recommendedName>
    <alternativeName>
        <fullName evidence="9">ATP synthase F1 sector epsilon subunit</fullName>
    </alternativeName>
    <alternativeName>
        <fullName evidence="9">F-ATPase epsilon subunit</fullName>
    </alternativeName>
</protein>
<name>A0A7X1AUI7_9BACT</name>